<evidence type="ECO:0000313" key="1">
    <source>
        <dbReference type="EMBL" id="PON41870.1"/>
    </source>
</evidence>
<accession>A0A2P5AZ89</accession>
<dbReference type="STRING" id="3476.A0A2P5AZ89"/>
<sequence>MLMQLFEVAVPPTGDLLGFMARLRGANAIITYGSFSDVFNEIFSCNETLGANWRDYRDVSQFGEVLQSCDLEDLGFSGSKFTWDNRREAHKNIQKRLDQFVATLTWRDLLDLFVSNPSGLKNKDALRLLNKLGLHRL</sequence>
<dbReference type="Proteomes" id="UP000237105">
    <property type="component" value="Unassembled WGS sequence"/>
</dbReference>
<keyword evidence="2" id="KW-1185">Reference proteome</keyword>
<name>A0A2P5AZ89_PARAD</name>
<comment type="caution">
    <text evidence="1">The sequence shown here is derived from an EMBL/GenBank/DDBJ whole genome shotgun (WGS) entry which is preliminary data.</text>
</comment>
<protein>
    <submittedName>
        <fullName evidence="1">Uncharacterized protein</fullName>
    </submittedName>
</protein>
<proteinExistence type="predicted"/>
<evidence type="ECO:0000313" key="2">
    <source>
        <dbReference type="Proteomes" id="UP000237105"/>
    </source>
</evidence>
<dbReference type="PANTHER" id="PTHR33710">
    <property type="entry name" value="BNAC02G09200D PROTEIN"/>
    <property type="match status" value="1"/>
</dbReference>
<reference evidence="2" key="1">
    <citation type="submission" date="2016-06" db="EMBL/GenBank/DDBJ databases">
        <title>Parallel loss of symbiosis genes in relatives of nitrogen-fixing non-legume Parasponia.</title>
        <authorList>
            <person name="Van Velzen R."/>
            <person name="Holmer R."/>
            <person name="Bu F."/>
            <person name="Rutten L."/>
            <person name="Van Zeijl A."/>
            <person name="Liu W."/>
            <person name="Santuari L."/>
            <person name="Cao Q."/>
            <person name="Sharma T."/>
            <person name="Shen D."/>
            <person name="Roswanjaya Y."/>
            <person name="Wardhani T."/>
            <person name="Kalhor M.S."/>
            <person name="Jansen J."/>
            <person name="Van den Hoogen J."/>
            <person name="Gungor B."/>
            <person name="Hartog M."/>
            <person name="Hontelez J."/>
            <person name="Verver J."/>
            <person name="Yang W.-C."/>
            <person name="Schijlen E."/>
            <person name="Repin R."/>
            <person name="Schilthuizen M."/>
            <person name="Schranz E."/>
            <person name="Heidstra R."/>
            <person name="Miyata K."/>
            <person name="Fedorova E."/>
            <person name="Kohlen W."/>
            <person name="Bisseling T."/>
            <person name="Smit S."/>
            <person name="Geurts R."/>
        </authorList>
    </citation>
    <scope>NUCLEOTIDE SEQUENCE [LARGE SCALE GENOMIC DNA]</scope>
    <source>
        <strain evidence="2">cv. WU1-14</strain>
    </source>
</reference>
<dbReference type="PANTHER" id="PTHR33710:SF77">
    <property type="entry name" value="DNASE I-LIKE SUPERFAMILY PROTEIN"/>
    <property type="match status" value="1"/>
</dbReference>
<dbReference type="EMBL" id="JXTB01000405">
    <property type="protein sequence ID" value="PON41870.1"/>
    <property type="molecule type" value="Genomic_DNA"/>
</dbReference>
<dbReference type="OrthoDB" id="1750221at2759"/>
<organism evidence="1 2">
    <name type="scientific">Parasponia andersonii</name>
    <name type="common">Sponia andersonii</name>
    <dbReference type="NCBI Taxonomy" id="3476"/>
    <lineage>
        <taxon>Eukaryota</taxon>
        <taxon>Viridiplantae</taxon>
        <taxon>Streptophyta</taxon>
        <taxon>Embryophyta</taxon>
        <taxon>Tracheophyta</taxon>
        <taxon>Spermatophyta</taxon>
        <taxon>Magnoliopsida</taxon>
        <taxon>eudicotyledons</taxon>
        <taxon>Gunneridae</taxon>
        <taxon>Pentapetalae</taxon>
        <taxon>rosids</taxon>
        <taxon>fabids</taxon>
        <taxon>Rosales</taxon>
        <taxon>Cannabaceae</taxon>
        <taxon>Parasponia</taxon>
    </lineage>
</organism>
<dbReference type="AlphaFoldDB" id="A0A2P5AZ89"/>
<gene>
    <name evidence="1" type="ORF">PanWU01x14_286360</name>
</gene>